<proteinExistence type="predicted"/>
<dbReference type="Proteomes" id="UP000465263">
    <property type="component" value="Unassembled WGS sequence"/>
</dbReference>
<organism evidence="2 3">
    <name type="scientific">Mycolicibacter senuensis</name>
    <dbReference type="NCBI Taxonomy" id="386913"/>
    <lineage>
        <taxon>Bacteria</taxon>
        <taxon>Bacillati</taxon>
        <taxon>Actinomycetota</taxon>
        <taxon>Actinomycetes</taxon>
        <taxon>Mycobacteriales</taxon>
        <taxon>Mycobacteriaceae</taxon>
        <taxon>Mycolicibacter</taxon>
    </lineage>
</organism>
<gene>
    <name evidence="2" type="ORF">MSEN_31790</name>
</gene>
<comment type="caution">
    <text evidence="2">The sequence shown here is derived from an EMBL/GenBank/DDBJ whole genome shotgun (WGS) entry which is preliminary data.</text>
</comment>
<feature type="transmembrane region" description="Helical" evidence="1">
    <location>
        <begin position="32"/>
        <end position="54"/>
    </location>
</feature>
<reference evidence="2 3" key="1">
    <citation type="journal article" date="2019" name="Emerg. Microbes Infect.">
        <title>Comprehensive subspecies identification of 175 nontuberculous mycobacteria species based on 7547 genomic profiles.</title>
        <authorList>
            <person name="Matsumoto Y."/>
            <person name="Kinjo T."/>
            <person name="Motooka D."/>
            <person name="Nabeya D."/>
            <person name="Jung N."/>
            <person name="Uechi K."/>
            <person name="Horii T."/>
            <person name="Iida T."/>
            <person name="Fujita J."/>
            <person name="Nakamura S."/>
        </authorList>
    </citation>
    <scope>NUCLEOTIDE SEQUENCE [LARGE SCALE GENOMIC DNA]</scope>
    <source>
        <strain evidence="2 3">JCM 16017</strain>
    </source>
</reference>
<protein>
    <submittedName>
        <fullName evidence="2">Uncharacterized protein</fullName>
    </submittedName>
</protein>
<evidence type="ECO:0000313" key="2">
    <source>
        <dbReference type="EMBL" id="GFG71459.1"/>
    </source>
</evidence>
<keyword evidence="1" id="KW-0812">Transmembrane</keyword>
<accession>A0A7I9XNF2</accession>
<dbReference type="EMBL" id="BLKV01000002">
    <property type="protein sequence ID" value="GFG71459.1"/>
    <property type="molecule type" value="Genomic_DNA"/>
</dbReference>
<name>A0A7I9XNF2_9MYCO</name>
<evidence type="ECO:0000256" key="1">
    <source>
        <dbReference type="SAM" id="Phobius"/>
    </source>
</evidence>
<evidence type="ECO:0000313" key="3">
    <source>
        <dbReference type="Proteomes" id="UP000465263"/>
    </source>
</evidence>
<keyword evidence="1" id="KW-0472">Membrane</keyword>
<sequence>MARESWKSDRNCTYWLSAEFLLERNPNGGGVIAARALLISLMFYLPAIWLYAWASSGWTCDPDMDAFGSVVAQTIPWFGAVFAAVYAALYTRYSAQWTYLAGVYNQMMATQSEIEASGQKPNELEKVQLWKAGFAEDAQDLHLARKKMFAPAVKAVLEDPGVAAKFDQYTTGGPARREQLLDDVKKVIPG</sequence>
<keyword evidence="3" id="KW-1185">Reference proteome</keyword>
<keyword evidence="1" id="KW-1133">Transmembrane helix</keyword>
<feature type="transmembrane region" description="Helical" evidence="1">
    <location>
        <begin position="66"/>
        <end position="89"/>
    </location>
</feature>
<dbReference type="AlphaFoldDB" id="A0A7I9XNF2"/>